<evidence type="ECO:0000256" key="6">
    <source>
        <dbReference type="ARBA" id="ARBA00023136"/>
    </source>
</evidence>
<evidence type="ECO:0000313" key="10">
    <source>
        <dbReference type="Proteomes" id="UP000602050"/>
    </source>
</evidence>
<keyword evidence="6 7" id="KW-0472">Membrane</keyword>
<feature type="transmembrane region" description="Helical" evidence="7">
    <location>
        <begin position="229"/>
        <end position="250"/>
    </location>
</feature>
<keyword evidence="2" id="KW-0813">Transport</keyword>
<feature type="transmembrane region" description="Helical" evidence="7">
    <location>
        <begin position="56"/>
        <end position="76"/>
    </location>
</feature>
<evidence type="ECO:0000256" key="3">
    <source>
        <dbReference type="ARBA" id="ARBA00022475"/>
    </source>
</evidence>
<feature type="transmembrane region" description="Helical" evidence="7">
    <location>
        <begin position="83"/>
        <end position="101"/>
    </location>
</feature>
<dbReference type="InterPro" id="IPR020846">
    <property type="entry name" value="MFS_dom"/>
</dbReference>
<feature type="transmembrane region" description="Helical" evidence="7">
    <location>
        <begin position="113"/>
        <end position="134"/>
    </location>
</feature>
<comment type="caution">
    <text evidence="9">The sequence shown here is derived from an EMBL/GenBank/DDBJ whole genome shotgun (WGS) entry which is preliminary data.</text>
</comment>
<proteinExistence type="predicted"/>
<dbReference type="InterPro" id="IPR004638">
    <property type="entry name" value="EmrB-like"/>
</dbReference>
<feature type="transmembrane region" description="Helical" evidence="7">
    <location>
        <begin position="172"/>
        <end position="192"/>
    </location>
</feature>
<reference evidence="9" key="2">
    <citation type="submission" date="2020-09" db="EMBL/GenBank/DDBJ databases">
        <authorList>
            <person name="Sun Q."/>
            <person name="Zhou Y."/>
        </authorList>
    </citation>
    <scope>NUCLEOTIDE SEQUENCE</scope>
    <source>
        <strain evidence="9">CGMCC 1.12360</strain>
    </source>
</reference>
<protein>
    <submittedName>
        <fullName evidence="9">MFS transporter</fullName>
    </submittedName>
</protein>
<dbReference type="InterPro" id="IPR036259">
    <property type="entry name" value="MFS_trans_sf"/>
</dbReference>
<evidence type="ECO:0000256" key="1">
    <source>
        <dbReference type="ARBA" id="ARBA00004651"/>
    </source>
</evidence>
<evidence type="ECO:0000313" key="9">
    <source>
        <dbReference type="EMBL" id="GGH71891.1"/>
    </source>
</evidence>
<dbReference type="Proteomes" id="UP000602050">
    <property type="component" value="Unassembled WGS sequence"/>
</dbReference>
<feature type="transmembrane region" description="Helical" evidence="7">
    <location>
        <begin position="336"/>
        <end position="355"/>
    </location>
</feature>
<dbReference type="PANTHER" id="PTHR42718:SF24">
    <property type="entry name" value="MAJOR FACILITATOR SUPERFAMILY (MFS) PROFILE DOMAIN-CONTAINING PROTEIN"/>
    <property type="match status" value="1"/>
</dbReference>
<feature type="transmembrane region" description="Helical" evidence="7">
    <location>
        <begin position="20"/>
        <end position="44"/>
    </location>
</feature>
<gene>
    <name evidence="9" type="ORF">GCM10010978_08280</name>
</gene>
<dbReference type="GO" id="GO:0005886">
    <property type="term" value="C:plasma membrane"/>
    <property type="evidence" value="ECO:0007669"/>
    <property type="project" value="UniProtKB-SubCell"/>
</dbReference>
<dbReference type="SUPFAM" id="SSF103473">
    <property type="entry name" value="MFS general substrate transporter"/>
    <property type="match status" value="2"/>
</dbReference>
<evidence type="ECO:0000256" key="4">
    <source>
        <dbReference type="ARBA" id="ARBA00022692"/>
    </source>
</evidence>
<dbReference type="Gene3D" id="1.20.1720.10">
    <property type="entry name" value="Multidrug resistance protein D"/>
    <property type="match status" value="1"/>
</dbReference>
<dbReference type="Gene3D" id="1.20.1250.20">
    <property type="entry name" value="MFS general substrate transporter like domains"/>
    <property type="match status" value="1"/>
</dbReference>
<dbReference type="PRINTS" id="PR01036">
    <property type="entry name" value="TCRTETB"/>
</dbReference>
<feature type="transmembrane region" description="Helical" evidence="7">
    <location>
        <begin position="302"/>
        <end position="324"/>
    </location>
</feature>
<dbReference type="NCBIfam" id="TIGR00711">
    <property type="entry name" value="efflux_EmrB"/>
    <property type="match status" value="1"/>
</dbReference>
<evidence type="ECO:0000259" key="8">
    <source>
        <dbReference type="PROSITE" id="PS50850"/>
    </source>
</evidence>
<evidence type="ECO:0000256" key="7">
    <source>
        <dbReference type="SAM" id="Phobius"/>
    </source>
</evidence>
<evidence type="ECO:0000256" key="2">
    <source>
        <dbReference type="ARBA" id="ARBA00022448"/>
    </source>
</evidence>
<name>A0A8J2ZPQ3_9BACI</name>
<keyword evidence="4 7" id="KW-0812">Transmembrane</keyword>
<comment type="subcellular location">
    <subcellularLocation>
        <location evidence="1">Cell membrane</location>
        <topology evidence="1">Multi-pass membrane protein</topology>
    </subcellularLocation>
</comment>
<dbReference type="CDD" id="cd17503">
    <property type="entry name" value="MFS_LmrB_MDR_like"/>
    <property type="match status" value="1"/>
</dbReference>
<keyword evidence="3" id="KW-1003">Cell membrane</keyword>
<feature type="transmembrane region" description="Helical" evidence="7">
    <location>
        <begin position="438"/>
        <end position="459"/>
    </location>
</feature>
<feature type="transmembrane region" description="Helical" evidence="7">
    <location>
        <begin position="271"/>
        <end position="296"/>
    </location>
</feature>
<reference evidence="9" key="1">
    <citation type="journal article" date="2014" name="Int. J. Syst. Evol. Microbiol.">
        <title>Complete genome sequence of Corynebacterium casei LMG S-19264T (=DSM 44701T), isolated from a smear-ripened cheese.</title>
        <authorList>
            <consortium name="US DOE Joint Genome Institute (JGI-PGF)"/>
            <person name="Walter F."/>
            <person name="Albersmeier A."/>
            <person name="Kalinowski J."/>
            <person name="Ruckert C."/>
        </authorList>
    </citation>
    <scope>NUCLEOTIDE SEQUENCE</scope>
    <source>
        <strain evidence="9">CGMCC 1.12360</strain>
    </source>
</reference>
<dbReference type="Pfam" id="PF07690">
    <property type="entry name" value="MFS_1"/>
    <property type="match status" value="1"/>
</dbReference>
<dbReference type="PROSITE" id="PS50850">
    <property type="entry name" value="MFS"/>
    <property type="match status" value="1"/>
</dbReference>
<dbReference type="PANTHER" id="PTHR42718">
    <property type="entry name" value="MAJOR FACILITATOR SUPERFAMILY MULTIDRUG TRANSPORTER MFSC"/>
    <property type="match status" value="1"/>
</dbReference>
<feature type="transmembrane region" description="Helical" evidence="7">
    <location>
        <begin position="408"/>
        <end position="426"/>
    </location>
</feature>
<dbReference type="EMBL" id="BMEV01000010">
    <property type="protein sequence ID" value="GGH71891.1"/>
    <property type="molecule type" value="Genomic_DNA"/>
</dbReference>
<dbReference type="AlphaFoldDB" id="A0A8J2ZPQ3"/>
<dbReference type="GO" id="GO:0022857">
    <property type="term" value="F:transmembrane transporter activity"/>
    <property type="evidence" value="ECO:0007669"/>
    <property type="project" value="InterPro"/>
</dbReference>
<dbReference type="RefSeq" id="WP_188391112.1">
    <property type="nucleotide sequence ID" value="NZ_BMEV01000010.1"/>
</dbReference>
<feature type="transmembrane region" description="Helical" evidence="7">
    <location>
        <begin position="141"/>
        <end position="160"/>
    </location>
</feature>
<feature type="domain" description="Major facilitator superfamily (MFS) profile" evidence="8">
    <location>
        <begin position="18"/>
        <end position="464"/>
    </location>
</feature>
<accession>A0A8J2ZPQ3</accession>
<sequence>MSGNEGLEAPGNIRKGPIMLVFISGAFVAILNQTLLGTALPHIMADLAVDESTVQWLQSAFMLVNGIMIPITAFLMDKFTNRELFISAMGLFALGTLLAAIAPEFSVLLLGRILQAAGAGIMMPLTQTIMLLIFPVERRGTVMGMFGLIIAFAPAIGPTLSGYIVEHFPWRTLFYMILPIAIIDILLAYFMLKNVTEKKNPQIDALSIILSTFGFGGFLYGFSVAGNSGWTSIQVILSLVVGTITLFWFIMRQLNLETPILEMRVFRYKMFTLSTAIGMSTFMAMIGAAIILPLYMQNMLGFSAFESGLALLPGAVVQGLMNPFTGRLFDKYGARWLSISGLGMITVTTFLLSMLTEDTSIHYIAIMHALRMLGIAMAMMPVTTAGLNVLPLHLISHGTAVNNTFRQVAGAIGTALPITIMTTASIPEQGVAGEIHGVNVSFFISGIISLIGFVLALFIRDRDEKPMPLKGN</sequence>
<keyword evidence="10" id="KW-1185">Reference proteome</keyword>
<organism evidence="9 10">
    <name type="scientific">Compostibacillus humi</name>
    <dbReference type="NCBI Taxonomy" id="1245525"/>
    <lineage>
        <taxon>Bacteria</taxon>
        <taxon>Bacillati</taxon>
        <taxon>Bacillota</taxon>
        <taxon>Bacilli</taxon>
        <taxon>Bacillales</taxon>
        <taxon>Bacillaceae</taxon>
        <taxon>Compostibacillus</taxon>
    </lineage>
</organism>
<feature type="transmembrane region" description="Helical" evidence="7">
    <location>
        <begin position="204"/>
        <end position="223"/>
    </location>
</feature>
<evidence type="ECO:0000256" key="5">
    <source>
        <dbReference type="ARBA" id="ARBA00022989"/>
    </source>
</evidence>
<dbReference type="InterPro" id="IPR011701">
    <property type="entry name" value="MFS"/>
</dbReference>
<feature type="transmembrane region" description="Helical" evidence="7">
    <location>
        <begin position="361"/>
        <end position="387"/>
    </location>
</feature>
<keyword evidence="5 7" id="KW-1133">Transmembrane helix</keyword>